<reference evidence="1 2" key="1">
    <citation type="submission" date="2018-05" db="EMBL/GenBank/DDBJ databases">
        <title>Lujinxingia marina gen. nov. sp. nov., a new facultative anaerobic member of the class Deltaproteobacteria, and proposal of Lujinxingaceae fam. nov.</title>
        <authorList>
            <person name="Li C.-M."/>
        </authorList>
    </citation>
    <scope>NUCLEOTIDE SEQUENCE [LARGE SCALE GENOMIC DNA]</scope>
    <source>
        <strain evidence="1 2">B210</strain>
    </source>
</reference>
<dbReference type="RefSeq" id="WP_111728223.1">
    <property type="nucleotide sequence ID" value="NZ_QHKO01000001.1"/>
</dbReference>
<dbReference type="Proteomes" id="UP000249169">
    <property type="component" value="Unassembled WGS sequence"/>
</dbReference>
<comment type="caution">
    <text evidence="1">The sequence shown here is derived from an EMBL/GenBank/DDBJ whole genome shotgun (WGS) entry which is preliminary data.</text>
</comment>
<sequence>MTLTDTQRFIARADLVVEAIDDQIVILDLEGDRCFGLNAQGVLLWQHLRDNHASLVELSDALQQAYAIDAERARADASAFVIALRDAGLIDEQS</sequence>
<dbReference type="AlphaFoldDB" id="A0A328CCR9"/>
<name>A0A328CCR9_9DELT</name>
<proteinExistence type="predicted"/>
<dbReference type="EMBL" id="QHKO01000001">
    <property type="protein sequence ID" value="RAL25051.1"/>
    <property type="molecule type" value="Genomic_DNA"/>
</dbReference>
<accession>A0A328CCR9</accession>
<protein>
    <submittedName>
        <fullName evidence="1">PqqD family protein</fullName>
    </submittedName>
</protein>
<dbReference type="OrthoDB" id="5517212at2"/>
<dbReference type="InterPro" id="IPR041881">
    <property type="entry name" value="PqqD_sf"/>
</dbReference>
<dbReference type="Pfam" id="PF05402">
    <property type="entry name" value="PqqD"/>
    <property type="match status" value="1"/>
</dbReference>
<dbReference type="InterPro" id="IPR008792">
    <property type="entry name" value="PQQD"/>
</dbReference>
<evidence type="ECO:0000313" key="2">
    <source>
        <dbReference type="Proteomes" id="UP000249169"/>
    </source>
</evidence>
<organism evidence="1 2">
    <name type="scientific">Lujinxingia litoralis</name>
    <dbReference type="NCBI Taxonomy" id="2211119"/>
    <lineage>
        <taxon>Bacteria</taxon>
        <taxon>Deltaproteobacteria</taxon>
        <taxon>Bradymonadales</taxon>
        <taxon>Lujinxingiaceae</taxon>
        <taxon>Lujinxingia</taxon>
    </lineage>
</organism>
<keyword evidence="2" id="KW-1185">Reference proteome</keyword>
<dbReference type="Gene3D" id="1.10.10.1150">
    <property type="entry name" value="Coenzyme PQQ synthesis protein D (PqqD)"/>
    <property type="match status" value="1"/>
</dbReference>
<evidence type="ECO:0000313" key="1">
    <source>
        <dbReference type="EMBL" id="RAL25051.1"/>
    </source>
</evidence>
<gene>
    <name evidence="1" type="ORF">DL240_02225</name>
</gene>